<evidence type="ECO:0000256" key="1">
    <source>
        <dbReference type="ARBA" id="ARBA00009981"/>
    </source>
</evidence>
<sequence length="88" mass="9738">MMQTMTSREVQKNFGAVIDAATAGQPICVTRYGRPGVFVIADTEESRQLVRQLAGRQLMRDLRAVPRSPEAEALSQQALNQLIDDCFA</sequence>
<dbReference type="EMBL" id="CP071796">
    <property type="protein sequence ID" value="QTD46832.1"/>
    <property type="molecule type" value="Genomic_DNA"/>
</dbReference>
<keyword evidence="4" id="KW-1185">Reference proteome</keyword>
<comment type="similarity">
    <text evidence="1 2">Belongs to the phD/YefM antitoxin family.</text>
</comment>
<reference evidence="3" key="1">
    <citation type="submission" date="2021-03" db="EMBL/GenBank/DDBJ databases">
        <title>Ottowia sp. 27C isolated from the cloaca of a Giant Asian pond turtle (Heosemys grandis).</title>
        <authorList>
            <person name="Spergser J."/>
            <person name="Busse H.-J."/>
        </authorList>
    </citation>
    <scope>NUCLEOTIDE SEQUENCE</scope>
    <source>
        <strain evidence="3">27C</strain>
    </source>
</reference>
<comment type="function">
    <text evidence="2">Antitoxin component of a type II toxin-antitoxin (TA) system.</text>
</comment>
<dbReference type="InterPro" id="IPR036165">
    <property type="entry name" value="YefM-like_sf"/>
</dbReference>
<dbReference type="AlphaFoldDB" id="A0A975H7A3"/>
<dbReference type="Proteomes" id="UP000663903">
    <property type="component" value="Chromosome"/>
</dbReference>
<gene>
    <name evidence="3" type="ORF">J1M35_08155</name>
</gene>
<proteinExistence type="inferred from homology"/>
<dbReference type="RefSeq" id="WP_208010730.1">
    <property type="nucleotide sequence ID" value="NZ_CP071796.1"/>
</dbReference>
<organism evidence="3 4">
    <name type="scientific">Ottowia testudinis</name>
    <dbReference type="NCBI Taxonomy" id="2816950"/>
    <lineage>
        <taxon>Bacteria</taxon>
        <taxon>Pseudomonadati</taxon>
        <taxon>Pseudomonadota</taxon>
        <taxon>Betaproteobacteria</taxon>
        <taxon>Burkholderiales</taxon>
        <taxon>Comamonadaceae</taxon>
        <taxon>Ottowia</taxon>
    </lineage>
</organism>
<dbReference type="NCBIfam" id="TIGR01552">
    <property type="entry name" value="phd_fam"/>
    <property type="match status" value="1"/>
</dbReference>
<evidence type="ECO:0000313" key="3">
    <source>
        <dbReference type="EMBL" id="QTD46832.1"/>
    </source>
</evidence>
<dbReference type="SUPFAM" id="SSF143120">
    <property type="entry name" value="YefM-like"/>
    <property type="match status" value="1"/>
</dbReference>
<accession>A0A975H7A3</accession>
<dbReference type="KEGG" id="otd:J1M35_08155"/>
<evidence type="ECO:0000313" key="4">
    <source>
        <dbReference type="Proteomes" id="UP000663903"/>
    </source>
</evidence>
<evidence type="ECO:0000256" key="2">
    <source>
        <dbReference type="RuleBase" id="RU362080"/>
    </source>
</evidence>
<dbReference type="Pfam" id="PF02604">
    <property type="entry name" value="PhdYeFM_antitox"/>
    <property type="match status" value="1"/>
</dbReference>
<dbReference type="InterPro" id="IPR006442">
    <property type="entry name" value="Antitoxin_Phd/YefM"/>
</dbReference>
<name>A0A975H7A3_9BURK</name>
<dbReference type="Gene3D" id="3.40.1620.10">
    <property type="entry name" value="YefM-like domain"/>
    <property type="match status" value="1"/>
</dbReference>
<protein>
    <recommendedName>
        <fullName evidence="2">Antitoxin</fullName>
    </recommendedName>
</protein>